<dbReference type="EMBL" id="MZ803112">
    <property type="protein sequence ID" value="UAW01096.1"/>
    <property type="molecule type" value="Genomic_DNA"/>
</dbReference>
<keyword evidence="2" id="KW-1185">Reference proteome</keyword>
<gene>
    <name evidence="1" type="ORF">STIP28_54</name>
</gene>
<proteinExistence type="predicted"/>
<evidence type="ECO:0000313" key="1">
    <source>
        <dbReference type="EMBL" id="UAW01096.1"/>
    </source>
</evidence>
<evidence type="ECO:0000313" key="2">
    <source>
        <dbReference type="Proteomes" id="UP000828768"/>
    </source>
</evidence>
<sequence>MDIIIGGLISVVLAAAGYTTSTLSRLDRRLDNLEVNVAKNYVTREELDAKFDRMLIVFNRLEDKIDAHVSEDARRINDMKRRYHLDD</sequence>
<dbReference type="Proteomes" id="UP000828768">
    <property type="component" value="Segment"/>
</dbReference>
<name>A0AAE8XHF6_9CAUD</name>
<accession>A0AAE8XHF6</accession>
<protein>
    <submittedName>
        <fullName evidence="1">Uncharacterized protein</fullName>
    </submittedName>
</protein>
<organism evidence="1 2">
    <name type="scientific">Synechococcus T7-like virus S-TIP28</name>
    <dbReference type="NCBI Taxonomy" id="1332140"/>
    <lineage>
        <taxon>Viruses</taxon>
        <taxon>Duplodnaviria</taxon>
        <taxon>Heunggongvirae</taxon>
        <taxon>Uroviricota</taxon>
        <taxon>Caudoviricetes</taxon>
        <taxon>Autographivirales</taxon>
        <taxon>Autographivirales incertae sedis</taxon>
        <taxon>Tiranvirus</taxon>
        <taxon>Tiranvirus STIP28</taxon>
    </lineage>
</organism>
<reference evidence="1" key="1">
    <citation type="submission" date="2021-08" db="EMBL/GenBank/DDBJ databases">
        <authorList>
            <person name="Shitrit D."/>
            <person name="Kirzner S."/>
            <person name="Dekel-Bird N.P."/>
            <person name="Avrani S."/>
            <person name="Sabehi G."/>
            <person name="Perkarsky I."/>
            <person name="Peleg M."/>
            <person name="Tahan R."/>
            <person name="Kondratyeva K."/>
            <person name="Lindell D."/>
        </authorList>
    </citation>
    <scope>NUCLEOTIDE SEQUENCE</scope>
</reference>